<accession>A0ABT5VU49</accession>
<dbReference type="Gene3D" id="2.70.70.10">
    <property type="entry name" value="Glucose Permease (Domain IIA)"/>
    <property type="match status" value="1"/>
</dbReference>
<dbReference type="RefSeq" id="WP_275110284.1">
    <property type="nucleotide sequence ID" value="NZ_JAKJSC010000002.1"/>
</dbReference>
<sequence length="312" mass="35822">MKNRKIILLILFVLCVNSFVLKSQEYLIEIETKRNADNSVDFNYRKNCYGTYCIQFTFRQLSNSFQSNFQSTVSGLSGRAISLKPRDATQGIGFSFSYIYQLGSPNVKINDDFIYLLPFRNDVKLEAISLNNLNRSFGKGVSETWKAYRFVVENPESIVACRKGLVVKVVDEFNVDTTQNFNYKRSQNEVIVEHKDGTLARYSGFKAGSIKVEEGQMIYPYSEIGIVGRNGKDVNYKLDLCIYYLNTKNLNDFNDVVKKANALAYVNPKFNYKGAAATLLSRNKYVTECNDEIITQEFSRREKKKYLKGELK</sequence>
<dbReference type="SUPFAM" id="SSF51261">
    <property type="entry name" value="Duplicated hybrid motif"/>
    <property type="match status" value="1"/>
</dbReference>
<dbReference type="Proteomes" id="UP001528920">
    <property type="component" value="Unassembled WGS sequence"/>
</dbReference>
<dbReference type="InterPro" id="IPR011055">
    <property type="entry name" value="Dup_hybrid_motif"/>
</dbReference>
<organism evidence="1 2">
    <name type="scientific">Paralabilibaculum antarcticum</name>
    <dbReference type="NCBI Taxonomy" id="2912572"/>
    <lineage>
        <taxon>Bacteria</taxon>
        <taxon>Pseudomonadati</taxon>
        <taxon>Bacteroidota</taxon>
        <taxon>Bacteroidia</taxon>
        <taxon>Marinilabiliales</taxon>
        <taxon>Marinifilaceae</taxon>
        <taxon>Paralabilibaculum</taxon>
    </lineage>
</organism>
<evidence type="ECO:0000313" key="1">
    <source>
        <dbReference type="EMBL" id="MDE5418954.1"/>
    </source>
</evidence>
<reference evidence="1 2" key="1">
    <citation type="submission" date="2022-01" db="EMBL/GenBank/DDBJ databases">
        <title>Labilibaculum sp. nov, a marine bacterium isolated from Antarctica.</title>
        <authorList>
            <person name="Dai W."/>
        </authorList>
    </citation>
    <scope>NUCLEOTIDE SEQUENCE [LARGE SCALE GENOMIC DNA]</scope>
    <source>
        <strain evidence="1 2">DW002</strain>
    </source>
</reference>
<evidence type="ECO:0000313" key="2">
    <source>
        <dbReference type="Proteomes" id="UP001528920"/>
    </source>
</evidence>
<dbReference type="EMBL" id="JAKJSC010000002">
    <property type="protein sequence ID" value="MDE5418954.1"/>
    <property type="molecule type" value="Genomic_DNA"/>
</dbReference>
<gene>
    <name evidence="1" type="ORF">L3049_13190</name>
</gene>
<keyword evidence="2" id="KW-1185">Reference proteome</keyword>
<comment type="caution">
    <text evidence="1">The sequence shown here is derived from an EMBL/GenBank/DDBJ whole genome shotgun (WGS) entry which is preliminary data.</text>
</comment>
<name>A0ABT5VU49_9BACT</name>
<protein>
    <submittedName>
        <fullName evidence="1">M23 family metallopeptidase</fullName>
    </submittedName>
</protein>
<proteinExistence type="predicted"/>